<reference evidence="7 8" key="1">
    <citation type="journal article" date="2013" name="Genome Announc.">
        <title>Draft Genome Sequence of the Methanotrophic Gammaproteobacterium Methyloglobulus morosus DSM 22980 Strain KoM1.</title>
        <authorList>
            <person name="Poehlein A."/>
            <person name="Deutzmann J.S."/>
            <person name="Daniel R."/>
            <person name="Simeonova D.D."/>
        </authorList>
    </citation>
    <scope>NUCLEOTIDE SEQUENCE [LARGE SCALE GENOMIC DNA]</scope>
    <source>
        <strain evidence="7 8">KoM1</strain>
    </source>
</reference>
<keyword evidence="7" id="KW-0456">Lyase</keyword>
<dbReference type="Proteomes" id="UP000017842">
    <property type="component" value="Unassembled WGS sequence"/>
</dbReference>
<evidence type="ECO:0000313" key="7">
    <source>
        <dbReference type="EMBL" id="ESS72265.1"/>
    </source>
</evidence>
<protein>
    <submittedName>
        <fullName evidence="7">D-cysteine desulfhydrase DcyD</fullName>
        <ecNumber evidence="7">4.4.1.15</ecNumber>
    </submittedName>
</protein>
<evidence type="ECO:0000256" key="2">
    <source>
        <dbReference type="ARBA" id="ARBA00008639"/>
    </source>
</evidence>
<feature type="active site" description="Nucleophile" evidence="4">
    <location>
        <position position="103"/>
    </location>
</feature>
<accession>V5BG43</accession>
<dbReference type="EMBL" id="AYLO01000061">
    <property type="protein sequence ID" value="ESS72265.1"/>
    <property type="molecule type" value="Genomic_DNA"/>
</dbReference>
<comment type="cofactor">
    <cofactor evidence="1">
        <name>pyridoxal 5'-phosphate</name>
        <dbReference type="ChEBI" id="CHEBI:597326"/>
    </cofactor>
</comment>
<evidence type="ECO:0000313" key="8">
    <source>
        <dbReference type="Proteomes" id="UP000017842"/>
    </source>
</evidence>
<dbReference type="PANTHER" id="PTHR43780">
    <property type="entry name" value="1-AMINOCYCLOPROPANE-1-CARBOXYLATE DEAMINASE-RELATED"/>
    <property type="match status" value="1"/>
</dbReference>
<evidence type="ECO:0000256" key="4">
    <source>
        <dbReference type="PIRSR" id="PIRSR006278-1"/>
    </source>
</evidence>
<dbReference type="Gene3D" id="3.40.50.1100">
    <property type="match status" value="2"/>
</dbReference>
<dbReference type="InterPro" id="IPR036052">
    <property type="entry name" value="TrpB-like_PALP_sf"/>
</dbReference>
<dbReference type="eggNOG" id="COG2515">
    <property type="taxonomic scope" value="Bacteria"/>
</dbReference>
<dbReference type="AlphaFoldDB" id="V5BG43"/>
<evidence type="ECO:0000256" key="3">
    <source>
        <dbReference type="ARBA" id="ARBA00022898"/>
    </source>
</evidence>
<dbReference type="PANTHER" id="PTHR43780:SF2">
    <property type="entry name" value="1-AMINOCYCLOPROPANE-1-CARBOXYLATE DEAMINASE-RELATED"/>
    <property type="match status" value="1"/>
</dbReference>
<keyword evidence="3 5" id="KW-0663">Pyridoxal phosphate</keyword>
<proteinExistence type="inferred from homology"/>
<evidence type="ECO:0000256" key="5">
    <source>
        <dbReference type="PIRSR" id="PIRSR006278-2"/>
    </source>
</evidence>
<dbReference type="STRING" id="1116472.MGMO_63c00130"/>
<comment type="similarity">
    <text evidence="2">Belongs to the ACC deaminase/D-cysteine desulfhydrase family.</text>
</comment>
<evidence type="ECO:0000256" key="1">
    <source>
        <dbReference type="ARBA" id="ARBA00001933"/>
    </source>
</evidence>
<keyword evidence="8" id="KW-1185">Reference proteome</keyword>
<evidence type="ECO:0000259" key="6">
    <source>
        <dbReference type="Pfam" id="PF00291"/>
    </source>
</evidence>
<gene>
    <name evidence="7" type="primary">dcyD</name>
    <name evidence="7" type="ORF">MGMO_63c00130</name>
</gene>
<dbReference type="Pfam" id="PF00291">
    <property type="entry name" value="PALP"/>
    <property type="match status" value="1"/>
</dbReference>
<dbReference type="InterPro" id="IPR027278">
    <property type="entry name" value="ACCD_DCysDesulf"/>
</dbReference>
<dbReference type="GO" id="GO:0019148">
    <property type="term" value="F:D-cysteine desulfhydrase activity"/>
    <property type="evidence" value="ECO:0007669"/>
    <property type="project" value="UniProtKB-EC"/>
</dbReference>
<dbReference type="SUPFAM" id="SSF53686">
    <property type="entry name" value="Tryptophan synthase beta subunit-like PLP-dependent enzymes"/>
    <property type="match status" value="1"/>
</dbReference>
<organism evidence="7 8">
    <name type="scientific">Methyloglobulus morosus KoM1</name>
    <dbReference type="NCBI Taxonomy" id="1116472"/>
    <lineage>
        <taxon>Bacteria</taxon>
        <taxon>Pseudomonadati</taxon>
        <taxon>Pseudomonadota</taxon>
        <taxon>Gammaproteobacteria</taxon>
        <taxon>Methylococcales</taxon>
        <taxon>Methylococcaceae</taxon>
        <taxon>Methyloglobulus</taxon>
    </lineage>
</organism>
<sequence length="359" mass="39249">MADASPYKWVVEVTIDKQFLDRQAVINRIANQIPRHILAHYPTPLMRANRLSETLGGTDLWFKRDDLISFGLGGNKIRGLEVMLADARNKHADWLVTGAGVQSNHVRATAAVAAYAGLRCTAVYWGKPPTAVDGNYRLTRMLNTHIHFTHDDDRASVDAQIPLVADNLQEQGYRPYSIPRGGACAMGVLGHVLAVFELYQQCLGQGLEPDAVVLAVGSGGTYAGWLLGIRLLNLPWKMRCYTVSREPEQVRQQVAELATEAAALLKLDWTFSANDAPVYGGFIGQGYGIPNLEAAEAIKLIGRSEGILLDPVYTGKAMAGFLHGLQNKQFEGQKKIVFVHTGGEPAFFAGNGDWLYASN</sequence>
<dbReference type="InterPro" id="IPR001926">
    <property type="entry name" value="TrpB-like_PALP"/>
</dbReference>
<dbReference type="PATRIC" id="fig|1116472.3.peg.1959"/>
<feature type="modified residue" description="N6-(pyridoxal phosphate)lysine" evidence="5">
    <location>
        <position position="76"/>
    </location>
</feature>
<dbReference type="PIRSF" id="PIRSF006278">
    <property type="entry name" value="ACCD_DCysDesulf"/>
    <property type="match status" value="1"/>
</dbReference>
<name>V5BG43_9GAMM</name>
<comment type="caution">
    <text evidence="7">The sequence shown here is derived from an EMBL/GenBank/DDBJ whole genome shotgun (WGS) entry which is preliminary data.</text>
</comment>
<dbReference type="EC" id="4.4.1.15" evidence="7"/>
<feature type="domain" description="Tryptophan synthase beta chain-like PALP" evidence="6">
    <location>
        <begin position="39"/>
        <end position="342"/>
    </location>
</feature>